<keyword evidence="3" id="KW-1185">Reference proteome</keyword>
<reference evidence="2" key="1">
    <citation type="submission" date="2014-08" db="EMBL/GenBank/DDBJ databases">
        <title>Comparative genomics of the Paenibacillus odorifer group.</title>
        <authorList>
            <person name="den Bakker H.C."/>
            <person name="Tsai Y.-C.Y.-C."/>
            <person name="Martin N."/>
            <person name="Korlach J."/>
            <person name="Wiedmann M."/>
        </authorList>
    </citation>
    <scope>NUCLEOTIDE SEQUENCE [LARGE SCALE GENOMIC DNA]</scope>
    <source>
        <strain evidence="2">DSM 13188</strain>
    </source>
</reference>
<keyword evidence="1" id="KW-0812">Transmembrane</keyword>
<dbReference type="HOGENOM" id="CLU_1925480_0_0_9"/>
<sequence>MTRLLASLFSALLLSLVFTMVSQNNNTDDTVLYYSFANEFFNGFLIMFCIYLFFVTPVSLYIDKIIINRSLLLHFLLYFFIGALLGSLILLINSANNLQASLQLILLFGLGSFVFSLFLHLFSFIKKKITP</sequence>
<gene>
    <name evidence="2" type="ORF">PBOR_26425</name>
</gene>
<dbReference type="EMBL" id="CP009285">
    <property type="protein sequence ID" value="AIQ60091.1"/>
    <property type="molecule type" value="Genomic_DNA"/>
</dbReference>
<evidence type="ECO:0000313" key="3">
    <source>
        <dbReference type="Proteomes" id="UP000029518"/>
    </source>
</evidence>
<accession>A0A089LEZ4</accession>
<proteinExistence type="predicted"/>
<feature type="transmembrane region" description="Helical" evidence="1">
    <location>
        <begin position="43"/>
        <end position="62"/>
    </location>
</feature>
<dbReference type="AlphaFoldDB" id="A0A089LEZ4"/>
<evidence type="ECO:0000256" key="1">
    <source>
        <dbReference type="SAM" id="Phobius"/>
    </source>
</evidence>
<organism evidence="2 3">
    <name type="scientific">Paenibacillus borealis</name>
    <dbReference type="NCBI Taxonomy" id="160799"/>
    <lineage>
        <taxon>Bacteria</taxon>
        <taxon>Bacillati</taxon>
        <taxon>Bacillota</taxon>
        <taxon>Bacilli</taxon>
        <taxon>Bacillales</taxon>
        <taxon>Paenibacillaceae</taxon>
        <taxon>Paenibacillus</taxon>
    </lineage>
</organism>
<name>A0A089LEZ4_PAEBO</name>
<feature type="transmembrane region" description="Helical" evidence="1">
    <location>
        <begin position="71"/>
        <end position="92"/>
    </location>
</feature>
<keyword evidence="1" id="KW-0472">Membrane</keyword>
<protein>
    <submittedName>
        <fullName evidence="2">Uncharacterized protein</fullName>
    </submittedName>
</protein>
<evidence type="ECO:0000313" key="2">
    <source>
        <dbReference type="EMBL" id="AIQ60091.1"/>
    </source>
</evidence>
<dbReference type="KEGG" id="pbd:PBOR_26425"/>
<feature type="transmembrane region" description="Helical" evidence="1">
    <location>
        <begin position="104"/>
        <end position="125"/>
    </location>
</feature>
<keyword evidence="1" id="KW-1133">Transmembrane helix</keyword>
<dbReference type="Proteomes" id="UP000029518">
    <property type="component" value="Chromosome"/>
</dbReference>